<dbReference type="GO" id="GO:0003677">
    <property type="term" value="F:DNA binding"/>
    <property type="evidence" value="ECO:0007669"/>
    <property type="project" value="UniProtKB-KW"/>
</dbReference>
<protein>
    <submittedName>
        <fullName evidence="7">MerR family transcriptional regulator</fullName>
    </submittedName>
</protein>
<dbReference type="RefSeq" id="WP_102646732.1">
    <property type="nucleotide sequence ID" value="NZ_PNYA01000016.1"/>
</dbReference>
<evidence type="ECO:0000256" key="5">
    <source>
        <dbReference type="SAM" id="MobiDB-lite"/>
    </source>
</evidence>
<dbReference type="SUPFAM" id="SSF46955">
    <property type="entry name" value="Putative DNA-binding domain"/>
    <property type="match status" value="1"/>
</dbReference>
<feature type="region of interest" description="Disordered" evidence="5">
    <location>
        <begin position="1"/>
        <end position="37"/>
    </location>
</feature>
<keyword evidence="4" id="KW-0804">Transcription</keyword>
<evidence type="ECO:0000256" key="2">
    <source>
        <dbReference type="ARBA" id="ARBA00023015"/>
    </source>
</evidence>
<sequence>MKKKAASAAVEPRGPQVQESDEHRYRSGEAARRAKMPPTTLRMWERRYDVISPMKSEAGQRLYSEEDVRRLVLLKALVRQGHAIGSIARLPREQLESLLQVRTETVAPAPRAKDAGTGRVVRIAAVGAAVQRWLALPVAQSGHAEHIDLLGLASLSEAGAAADRGEAVDALVVDVLALTRDVAAQVLEMRGRLRARVAAVSYAFGNAEPTETLRLAGVRLYRAPLTAVESRQLAADLLAGGAALEAVSAEVIGARMPRRFDDVELERVMSRSAIVQCECPQHLGELIMRLDAFERYSNDCMSRSVDDAALHRHLGDVTNHARAMLESALMRVLGAHAPE</sequence>
<gene>
    <name evidence="7" type="ORF">C0Z18_17705</name>
</gene>
<dbReference type="Pfam" id="PF13411">
    <property type="entry name" value="MerR_1"/>
    <property type="match status" value="1"/>
</dbReference>
<evidence type="ECO:0000256" key="3">
    <source>
        <dbReference type="ARBA" id="ARBA00023125"/>
    </source>
</evidence>
<evidence type="ECO:0000259" key="6">
    <source>
        <dbReference type="PROSITE" id="PS50937"/>
    </source>
</evidence>
<evidence type="ECO:0000313" key="8">
    <source>
        <dbReference type="Proteomes" id="UP000235616"/>
    </source>
</evidence>
<evidence type="ECO:0000313" key="7">
    <source>
        <dbReference type="EMBL" id="PMS18075.1"/>
    </source>
</evidence>
<dbReference type="PANTHER" id="PTHR30204:SF69">
    <property type="entry name" value="MERR-FAMILY TRANSCRIPTIONAL REGULATOR"/>
    <property type="match status" value="1"/>
</dbReference>
<keyword evidence="1" id="KW-0678">Repressor</keyword>
<dbReference type="PANTHER" id="PTHR30204">
    <property type="entry name" value="REDOX-CYCLING DRUG-SENSING TRANSCRIPTIONAL ACTIVATOR SOXR"/>
    <property type="match status" value="1"/>
</dbReference>
<reference evidence="7 8" key="1">
    <citation type="submission" date="2018-01" db="EMBL/GenBank/DDBJ databases">
        <title>Whole genome analyses suggest that Burkholderia sensu lato contains two further novel genera in the rhizoxinica-symbiotica group Mycetohabitans gen. nov., and Trinickia gen. nov.: implications for the evolution of diazotrophy and nodulation in the Burkholderiaceae.</title>
        <authorList>
            <person name="Estrada-de los Santos P."/>
            <person name="Palmer M."/>
            <person name="Chavez-Ramirez B."/>
            <person name="Beukes C."/>
            <person name="Steenkamp E.T."/>
            <person name="Hirsch A.M."/>
            <person name="Manyaka P."/>
            <person name="Maluk M."/>
            <person name="Lafos M."/>
            <person name="Crook M."/>
            <person name="Gross E."/>
            <person name="Simon M.F."/>
            <person name="Bueno dos Reis Junior F."/>
            <person name="Poole P.S."/>
            <person name="Venter S.N."/>
            <person name="James E.K."/>
        </authorList>
    </citation>
    <scope>NUCLEOTIDE SEQUENCE [LARGE SCALE GENOMIC DNA]</scope>
    <source>
        <strain evidence="7 8">GIMN1.004</strain>
    </source>
</reference>
<dbReference type="PROSITE" id="PS50937">
    <property type="entry name" value="HTH_MERR_2"/>
    <property type="match status" value="1"/>
</dbReference>
<dbReference type="CDD" id="cd01104">
    <property type="entry name" value="HTH_MlrA-CarA"/>
    <property type="match status" value="1"/>
</dbReference>
<accession>A0A2N7VLT1</accession>
<evidence type="ECO:0000256" key="1">
    <source>
        <dbReference type="ARBA" id="ARBA00022491"/>
    </source>
</evidence>
<organism evidence="7 8">
    <name type="scientific">Trinickia dabaoshanensis</name>
    <dbReference type="NCBI Taxonomy" id="564714"/>
    <lineage>
        <taxon>Bacteria</taxon>
        <taxon>Pseudomonadati</taxon>
        <taxon>Pseudomonadota</taxon>
        <taxon>Betaproteobacteria</taxon>
        <taxon>Burkholderiales</taxon>
        <taxon>Burkholderiaceae</taxon>
        <taxon>Trinickia</taxon>
    </lineage>
</organism>
<dbReference type="InterPro" id="IPR009061">
    <property type="entry name" value="DNA-bd_dom_put_sf"/>
</dbReference>
<dbReference type="Proteomes" id="UP000235616">
    <property type="component" value="Unassembled WGS sequence"/>
</dbReference>
<feature type="domain" description="HTH merR-type" evidence="6">
    <location>
        <begin position="24"/>
        <end position="93"/>
    </location>
</feature>
<keyword evidence="3" id="KW-0238">DNA-binding</keyword>
<dbReference type="OrthoDB" id="9800334at2"/>
<name>A0A2N7VLT1_9BURK</name>
<dbReference type="AlphaFoldDB" id="A0A2N7VLT1"/>
<dbReference type="SMART" id="SM00422">
    <property type="entry name" value="HTH_MERR"/>
    <property type="match status" value="1"/>
</dbReference>
<keyword evidence="2" id="KW-0805">Transcription regulation</keyword>
<feature type="compositionally biased region" description="Basic and acidic residues" evidence="5">
    <location>
        <begin position="20"/>
        <end position="32"/>
    </location>
</feature>
<dbReference type="GO" id="GO:0003700">
    <property type="term" value="F:DNA-binding transcription factor activity"/>
    <property type="evidence" value="ECO:0007669"/>
    <property type="project" value="InterPro"/>
</dbReference>
<proteinExistence type="predicted"/>
<evidence type="ECO:0000256" key="4">
    <source>
        <dbReference type="ARBA" id="ARBA00023163"/>
    </source>
</evidence>
<dbReference type="EMBL" id="PNYA01000016">
    <property type="protein sequence ID" value="PMS18075.1"/>
    <property type="molecule type" value="Genomic_DNA"/>
</dbReference>
<dbReference type="InterPro" id="IPR000551">
    <property type="entry name" value="MerR-type_HTH_dom"/>
</dbReference>
<comment type="caution">
    <text evidence="7">The sequence shown here is derived from an EMBL/GenBank/DDBJ whole genome shotgun (WGS) entry which is preliminary data.</text>
</comment>
<keyword evidence="8" id="KW-1185">Reference proteome</keyword>
<dbReference type="Gene3D" id="1.10.1660.10">
    <property type="match status" value="1"/>
</dbReference>
<dbReference type="InterPro" id="IPR047057">
    <property type="entry name" value="MerR_fam"/>
</dbReference>